<feature type="compositionally biased region" description="Gly residues" evidence="1">
    <location>
        <begin position="106"/>
        <end position="135"/>
    </location>
</feature>
<feature type="region of interest" description="Disordered" evidence="1">
    <location>
        <begin position="102"/>
        <end position="141"/>
    </location>
</feature>
<organism evidence="2 3">
    <name type="scientific">Chelonoidis abingdonii</name>
    <name type="common">Abingdon island giant tortoise</name>
    <name type="synonym">Testudo abingdonii</name>
    <dbReference type="NCBI Taxonomy" id="106734"/>
    <lineage>
        <taxon>Eukaryota</taxon>
        <taxon>Metazoa</taxon>
        <taxon>Chordata</taxon>
        <taxon>Craniata</taxon>
        <taxon>Vertebrata</taxon>
        <taxon>Euteleostomi</taxon>
        <taxon>Archelosauria</taxon>
        <taxon>Testudinata</taxon>
        <taxon>Testudines</taxon>
        <taxon>Cryptodira</taxon>
        <taxon>Durocryptodira</taxon>
        <taxon>Testudinoidea</taxon>
        <taxon>Testudinidae</taxon>
        <taxon>Chelonoidis</taxon>
    </lineage>
</organism>
<reference evidence="2" key="2">
    <citation type="submission" date="2025-09" db="UniProtKB">
        <authorList>
            <consortium name="Ensembl"/>
        </authorList>
    </citation>
    <scope>IDENTIFICATION</scope>
</reference>
<protein>
    <submittedName>
        <fullName evidence="2">Uncharacterized protein</fullName>
    </submittedName>
</protein>
<evidence type="ECO:0000313" key="3">
    <source>
        <dbReference type="Proteomes" id="UP000694404"/>
    </source>
</evidence>
<dbReference type="AlphaFoldDB" id="A0A8C0G725"/>
<name>A0A8C0G725_CHEAB</name>
<dbReference type="Ensembl" id="ENSCABT00000004826.1">
    <property type="protein sequence ID" value="ENSCABP00000004444.1"/>
    <property type="gene ID" value="ENSCABG00000003343.1"/>
</dbReference>
<keyword evidence="3" id="KW-1185">Reference proteome</keyword>
<sequence>MWRATSSTRLRNNRRGALPGRASSPTAPGAAPELGRATQVARVSTASLGRFQPRLPKEPPAPPPRGGKKRHFEPLLGDLAAERSRQLELLWGVDRGWGGQEVEWGRGAGGGSQEGGGVDGGTVRGKGSRGQGEGVVGWDRGHVKEQKVGWGRSLVGRDWN</sequence>
<dbReference type="Proteomes" id="UP000694404">
    <property type="component" value="Unplaced"/>
</dbReference>
<feature type="region of interest" description="Disordered" evidence="1">
    <location>
        <begin position="1"/>
        <end position="73"/>
    </location>
</feature>
<evidence type="ECO:0000256" key="1">
    <source>
        <dbReference type="SAM" id="MobiDB-lite"/>
    </source>
</evidence>
<proteinExistence type="predicted"/>
<reference evidence="2" key="1">
    <citation type="submission" date="2025-08" db="UniProtKB">
        <authorList>
            <consortium name="Ensembl"/>
        </authorList>
    </citation>
    <scope>IDENTIFICATION</scope>
</reference>
<evidence type="ECO:0000313" key="2">
    <source>
        <dbReference type="Ensembl" id="ENSCABP00000004444.1"/>
    </source>
</evidence>
<accession>A0A8C0G725</accession>
<feature type="compositionally biased region" description="Polar residues" evidence="1">
    <location>
        <begin position="1"/>
        <end position="10"/>
    </location>
</feature>